<dbReference type="EMBL" id="JBHTOH010000093">
    <property type="protein sequence ID" value="MFD1412093.1"/>
    <property type="molecule type" value="Genomic_DNA"/>
</dbReference>
<evidence type="ECO:0000256" key="11">
    <source>
        <dbReference type="ARBA" id="ARBA00022759"/>
    </source>
</evidence>
<dbReference type="CDD" id="cd07182">
    <property type="entry name" value="RNase_HII_bacteria_HII_like"/>
    <property type="match status" value="1"/>
</dbReference>
<dbReference type="InterPro" id="IPR012337">
    <property type="entry name" value="RNaseH-like_sf"/>
</dbReference>
<dbReference type="NCBIfam" id="NF000594">
    <property type="entry name" value="PRK00015.1-1"/>
    <property type="match status" value="1"/>
</dbReference>
<evidence type="ECO:0000256" key="12">
    <source>
        <dbReference type="ARBA" id="ARBA00022801"/>
    </source>
</evidence>
<evidence type="ECO:0000256" key="7">
    <source>
        <dbReference type="ARBA" id="ARBA00019179"/>
    </source>
</evidence>
<evidence type="ECO:0000256" key="14">
    <source>
        <dbReference type="HAMAP-Rule" id="MF_00052"/>
    </source>
</evidence>
<feature type="coiled-coil region" evidence="17">
    <location>
        <begin position="43"/>
        <end position="73"/>
    </location>
</feature>
<comment type="subcellular location">
    <subcellularLocation>
        <location evidence="4 14">Cytoplasm</location>
    </subcellularLocation>
</comment>
<evidence type="ECO:0000256" key="13">
    <source>
        <dbReference type="ARBA" id="ARBA00023211"/>
    </source>
</evidence>
<keyword evidence="9 14" id="KW-0540">Nuclease</keyword>
<dbReference type="EC" id="3.1.26.4" evidence="6 14"/>
<evidence type="ECO:0000313" key="19">
    <source>
        <dbReference type="EMBL" id="MFD1412093.1"/>
    </source>
</evidence>
<evidence type="ECO:0000256" key="16">
    <source>
        <dbReference type="RuleBase" id="RU003515"/>
    </source>
</evidence>
<dbReference type="InterPro" id="IPR036397">
    <property type="entry name" value="RNaseH_sf"/>
</dbReference>
<dbReference type="Gene3D" id="3.30.420.10">
    <property type="entry name" value="Ribonuclease H-like superfamily/Ribonuclease H"/>
    <property type="match status" value="1"/>
</dbReference>
<evidence type="ECO:0000256" key="6">
    <source>
        <dbReference type="ARBA" id="ARBA00012180"/>
    </source>
</evidence>
<evidence type="ECO:0000256" key="5">
    <source>
        <dbReference type="ARBA" id="ARBA00007383"/>
    </source>
</evidence>
<keyword evidence="20" id="KW-1185">Reference proteome</keyword>
<dbReference type="InterPro" id="IPR024567">
    <property type="entry name" value="RNase_HII/HIII_dom"/>
</dbReference>
<comment type="cofactor">
    <cofactor evidence="14 15">
        <name>Mn(2+)</name>
        <dbReference type="ChEBI" id="CHEBI:29035"/>
    </cofactor>
    <cofactor evidence="14 15">
        <name>Mg(2+)</name>
        <dbReference type="ChEBI" id="CHEBI:18420"/>
    </cofactor>
    <text evidence="14 15">Manganese or magnesium. Binds 1 divalent metal ion per monomer in the absence of substrate. May bind a second metal ion after substrate binding.</text>
</comment>
<evidence type="ECO:0000259" key="18">
    <source>
        <dbReference type="PROSITE" id="PS51975"/>
    </source>
</evidence>
<comment type="cofactor">
    <cofactor evidence="2">
        <name>Mg(2+)</name>
        <dbReference type="ChEBI" id="CHEBI:18420"/>
    </cofactor>
</comment>
<feature type="binding site" evidence="14 15">
    <location>
        <position position="85"/>
    </location>
    <ligand>
        <name>a divalent metal cation</name>
        <dbReference type="ChEBI" id="CHEBI:60240"/>
    </ligand>
</feature>
<comment type="catalytic activity">
    <reaction evidence="1 14 15 16">
        <text>Endonucleolytic cleavage to 5'-phosphomonoester.</text>
        <dbReference type="EC" id="3.1.26.4"/>
    </reaction>
</comment>
<dbReference type="Proteomes" id="UP001597191">
    <property type="component" value="Unassembled WGS sequence"/>
</dbReference>
<dbReference type="PANTHER" id="PTHR10954:SF18">
    <property type="entry name" value="RIBONUCLEASE HII"/>
    <property type="match status" value="1"/>
</dbReference>
<feature type="binding site" evidence="14 15">
    <location>
        <position position="177"/>
    </location>
    <ligand>
        <name>a divalent metal cation</name>
        <dbReference type="ChEBI" id="CHEBI:60240"/>
    </ligand>
</feature>
<evidence type="ECO:0000256" key="1">
    <source>
        <dbReference type="ARBA" id="ARBA00000077"/>
    </source>
</evidence>
<keyword evidence="13 14" id="KW-0464">Manganese</keyword>
<feature type="domain" description="RNase H type-2" evidence="18">
    <location>
        <begin position="79"/>
        <end position="263"/>
    </location>
</feature>
<evidence type="ECO:0000256" key="3">
    <source>
        <dbReference type="ARBA" id="ARBA00004065"/>
    </source>
</evidence>
<evidence type="ECO:0000256" key="10">
    <source>
        <dbReference type="ARBA" id="ARBA00022723"/>
    </source>
</evidence>
<dbReference type="PANTHER" id="PTHR10954">
    <property type="entry name" value="RIBONUCLEASE H2 SUBUNIT A"/>
    <property type="match status" value="1"/>
</dbReference>
<organism evidence="19 20">
    <name type="scientific">Lapidilactobacillus gannanensis</name>
    <dbReference type="NCBI Taxonomy" id="2486002"/>
    <lineage>
        <taxon>Bacteria</taxon>
        <taxon>Bacillati</taxon>
        <taxon>Bacillota</taxon>
        <taxon>Bacilli</taxon>
        <taxon>Lactobacillales</taxon>
        <taxon>Lactobacillaceae</taxon>
        <taxon>Lapidilactobacillus</taxon>
    </lineage>
</organism>
<feature type="binding site" evidence="14 15">
    <location>
        <position position="86"/>
    </location>
    <ligand>
        <name>a divalent metal cation</name>
        <dbReference type="ChEBI" id="CHEBI:60240"/>
    </ligand>
</feature>
<dbReference type="InterPro" id="IPR022898">
    <property type="entry name" value="RNase_HII"/>
</dbReference>
<evidence type="ECO:0000256" key="8">
    <source>
        <dbReference type="ARBA" id="ARBA00022490"/>
    </source>
</evidence>
<dbReference type="RefSeq" id="WP_125648566.1">
    <property type="nucleotide sequence ID" value="NZ_JBHTOH010000093.1"/>
</dbReference>
<sequence length="263" mass="28696">MTEELLLPEKVGQATIAKISAALAAAPSAALLTALATDPRKGVQQALRRYQRQQQATAELQAALQQKLTLERQLWPQYPLIAGIDEVGRGPLAGPVVTAAVILPHDFHLLGVDDSKRLTAQERERLYREILAVALDISIGVGDAQLIDRENIYHATEIVMGQAVRGLYYRPQFLLVDAMTVPVRLPQRKLIKGDQQSASIGAASIVAKQVRDHLMAMYDQVYPGYDFVDNAGYGTAKHLAGLAELGVTPIHRRSFAPVQAALH</sequence>
<evidence type="ECO:0000313" key="20">
    <source>
        <dbReference type="Proteomes" id="UP001597191"/>
    </source>
</evidence>
<keyword evidence="11 14" id="KW-0255">Endonuclease</keyword>
<dbReference type="GO" id="GO:0004523">
    <property type="term" value="F:RNA-DNA hybrid ribonuclease activity"/>
    <property type="evidence" value="ECO:0007669"/>
    <property type="project" value="UniProtKB-EC"/>
</dbReference>
<keyword evidence="8 14" id="KW-0963">Cytoplasm</keyword>
<evidence type="ECO:0000256" key="4">
    <source>
        <dbReference type="ARBA" id="ARBA00004496"/>
    </source>
</evidence>
<dbReference type="InterPro" id="IPR001352">
    <property type="entry name" value="RNase_HII/HIII"/>
</dbReference>
<dbReference type="HAMAP" id="MF_00052_B">
    <property type="entry name" value="RNase_HII_B"/>
    <property type="match status" value="1"/>
</dbReference>
<evidence type="ECO:0000256" key="2">
    <source>
        <dbReference type="ARBA" id="ARBA00001946"/>
    </source>
</evidence>
<comment type="similarity">
    <text evidence="5 14 16">Belongs to the RNase HII family.</text>
</comment>
<keyword evidence="12 14" id="KW-0378">Hydrolase</keyword>
<accession>A0ABW4BQG3</accession>
<dbReference type="Pfam" id="PF01351">
    <property type="entry name" value="RNase_HII"/>
    <property type="match status" value="1"/>
</dbReference>
<dbReference type="PROSITE" id="PS51975">
    <property type="entry name" value="RNASE_H_2"/>
    <property type="match status" value="1"/>
</dbReference>
<evidence type="ECO:0000256" key="9">
    <source>
        <dbReference type="ARBA" id="ARBA00022722"/>
    </source>
</evidence>
<gene>
    <name evidence="14" type="primary">rnhB</name>
    <name evidence="19" type="ORF">ACFQ4R_10930</name>
</gene>
<evidence type="ECO:0000256" key="17">
    <source>
        <dbReference type="SAM" id="Coils"/>
    </source>
</evidence>
<comment type="function">
    <text evidence="3 14 16">Endonuclease that specifically degrades the RNA of RNA-DNA hybrids.</text>
</comment>
<reference evidence="20" key="1">
    <citation type="journal article" date="2019" name="Int. J. Syst. Evol. Microbiol.">
        <title>The Global Catalogue of Microorganisms (GCM) 10K type strain sequencing project: providing services to taxonomists for standard genome sequencing and annotation.</title>
        <authorList>
            <consortium name="The Broad Institute Genomics Platform"/>
            <consortium name="The Broad Institute Genome Sequencing Center for Infectious Disease"/>
            <person name="Wu L."/>
            <person name="Ma J."/>
        </authorList>
    </citation>
    <scope>NUCLEOTIDE SEQUENCE [LARGE SCALE GENOMIC DNA]</scope>
    <source>
        <strain evidence="20">CCM 8937</strain>
    </source>
</reference>
<comment type="caution">
    <text evidence="19">The sequence shown here is derived from an EMBL/GenBank/DDBJ whole genome shotgun (WGS) entry which is preliminary data.</text>
</comment>
<evidence type="ECO:0000256" key="15">
    <source>
        <dbReference type="PROSITE-ProRule" id="PRU01319"/>
    </source>
</evidence>
<keyword evidence="10 14" id="KW-0479">Metal-binding</keyword>
<keyword evidence="17" id="KW-0175">Coiled coil</keyword>
<proteinExistence type="inferred from homology"/>
<dbReference type="NCBIfam" id="NF000595">
    <property type="entry name" value="PRK00015.1-3"/>
    <property type="match status" value="1"/>
</dbReference>
<name>A0ABW4BQG3_9LACO</name>
<dbReference type="SUPFAM" id="SSF53098">
    <property type="entry name" value="Ribonuclease H-like"/>
    <property type="match status" value="1"/>
</dbReference>
<protein>
    <recommendedName>
        <fullName evidence="7 14">Ribonuclease HII</fullName>
        <shortName evidence="14">RNase HII</shortName>
        <ecNumber evidence="6 14">3.1.26.4</ecNumber>
    </recommendedName>
</protein>